<comment type="caution">
    <text evidence="1">The sequence shown here is derived from an EMBL/GenBank/DDBJ whole genome shotgun (WGS) entry which is preliminary data.</text>
</comment>
<organism evidence="1 2">
    <name type="scientific">Araneus ventricosus</name>
    <name type="common">Orbweaver spider</name>
    <name type="synonym">Epeira ventricosa</name>
    <dbReference type="NCBI Taxonomy" id="182803"/>
    <lineage>
        <taxon>Eukaryota</taxon>
        <taxon>Metazoa</taxon>
        <taxon>Ecdysozoa</taxon>
        <taxon>Arthropoda</taxon>
        <taxon>Chelicerata</taxon>
        <taxon>Arachnida</taxon>
        <taxon>Araneae</taxon>
        <taxon>Araneomorphae</taxon>
        <taxon>Entelegynae</taxon>
        <taxon>Araneoidea</taxon>
        <taxon>Araneidae</taxon>
        <taxon>Araneus</taxon>
    </lineage>
</organism>
<dbReference type="EMBL" id="BGPR01055205">
    <property type="protein sequence ID" value="GBO31821.1"/>
    <property type="molecule type" value="Genomic_DNA"/>
</dbReference>
<evidence type="ECO:0000313" key="1">
    <source>
        <dbReference type="EMBL" id="GBO31821.1"/>
    </source>
</evidence>
<proteinExistence type="predicted"/>
<name>A0A4Y2W4K9_ARAVE</name>
<evidence type="ECO:0000313" key="2">
    <source>
        <dbReference type="Proteomes" id="UP000499080"/>
    </source>
</evidence>
<reference evidence="1 2" key="1">
    <citation type="journal article" date="2019" name="Sci. Rep.">
        <title>Orb-weaving spider Araneus ventricosus genome elucidates the spidroin gene catalogue.</title>
        <authorList>
            <person name="Kono N."/>
            <person name="Nakamura H."/>
            <person name="Ohtoshi R."/>
            <person name="Moran D.A.P."/>
            <person name="Shinohara A."/>
            <person name="Yoshida Y."/>
            <person name="Fujiwara M."/>
            <person name="Mori M."/>
            <person name="Tomita M."/>
            <person name="Arakawa K."/>
        </authorList>
    </citation>
    <scope>NUCLEOTIDE SEQUENCE [LARGE SCALE GENOMIC DNA]</scope>
</reference>
<accession>A0A4Y2W4K9</accession>
<keyword evidence="2" id="KW-1185">Reference proteome</keyword>
<dbReference type="AlphaFoldDB" id="A0A4Y2W4K9"/>
<protein>
    <submittedName>
        <fullName evidence="1">Uncharacterized protein</fullName>
    </submittedName>
</protein>
<dbReference type="Proteomes" id="UP000499080">
    <property type="component" value="Unassembled WGS sequence"/>
</dbReference>
<gene>
    <name evidence="1" type="ORF">AVEN_233193_1</name>
</gene>
<feature type="non-terminal residue" evidence="1">
    <location>
        <position position="1"/>
    </location>
</feature>
<sequence>ALQHWICDTRPALDYLGAIATFFRVETIICGYGDRLSSSSSSDKVSGPPAEYLYMALPSPVTSEYQAAENTRDDDAVRDA</sequence>